<keyword evidence="5" id="KW-1185">Reference proteome</keyword>
<evidence type="ECO:0000259" key="3">
    <source>
        <dbReference type="Pfam" id="PF13462"/>
    </source>
</evidence>
<dbReference type="STRING" id="188906.SAMN04488526_0328"/>
<dbReference type="EMBL" id="FNZQ01000001">
    <property type="protein sequence ID" value="SEK33858.1"/>
    <property type="molecule type" value="Genomic_DNA"/>
</dbReference>
<keyword evidence="2" id="KW-0472">Membrane</keyword>
<dbReference type="PANTHER" id="PTHR13887">
    <property type="entry name" value="GLUTATHIONE S-TRANSFERASE KAPPA"/>
    <property type="match status" value="1"/>
</dbReference>
<feature type="transmembrane region" description="Helical" evidence="2">
    <location>
        <begin position="7"/>
        <end position="25"/>
    </location>
</feature>
<dbReference type="PANTHER" id="PTHR13887:SF56">
    <property type="entry name" value="THIOREDOXIN-LIKE REDUCTASE RV2466C"/>
    <property type="match status" value="1"/>
</dbReference>
<dbReference type="InterPro" id="IPR036249">
    <property type="entry name" value="Thioredoxin-like_sf"/>
</dbReference>
<sequence>MITRRNILALTGMGLVAGGSVFNLLRGGQTALSGLVGIGAANAQGTAVQIEDITLGDENAPVKVIEYASFTCPHCANFHNDTYKDFKRDYIDTGKVHFTYREVFFDRYGLWAAMVARCAGPDRYMSVADILYRTQGEWARQGDAAAVAESLKRIGVQAGLSQEEVDACLNNADLAQSLVSWYEANADADNIRSTPSFLINGELSAGNMSLTQIGTLIDAAAS</sequence>
<dbReference type="SUPFAM" id="SSF52833">
    <property type="entry name" value="Thioredoxin-like"/>
    <property type="match status" value="1"/>
</dbReference>
<accession>A0A1H7G6W2</accession>
<evidence type="ECO:0000313" key="4">
    <source>
        <dbReference type="EMBL" id="SEK33858.1"/>
    </source>
</evidence>
<keyword evidence="2" id="KW-0812">Transmembrane</keyword>
<dbReference type="AlphaFoldDB" id="A0A1H7G6W2"/>
<proteinExistence type="inferred from homology"/>
<evidence type="ECO:0000256" key="2">
    <source>
        <dbReference type="SAM" id="Phobius"/>
    </source>
</evidence>
<organism evidence="4 5">
    <name type="scientific">Jannaschia helgolandensis</name>
    <dbReference type="NCBI Taxonomy" id="188906"/>
    <lineage>
        <taxon>Bacteria</taxon>
        <taxon>Pseudomonadati</taxon>
        <taxon>Pseudomonadota</taxon>
        <taxon>Alphaproteobacteria</taxon>
        <taxon>Rhodobacterales</taxon>
        <taxon>Roseobacteraceae</taxon>
        <taxon>Jannaschia</taxon>
    </lineage>
</organism>
<feature type="domain" description="Thioredoxin-like fold" evidence="3">
    <location>
        <begin position="51"/>
        <end position="219"/>
    </location>
</feature>
<dbReference type="RefSeq" id="WP_245737467.1">
    <property type="nucleotide sequence ID" value="NZ_FNZQ01000001.1"/>
</dbReference>
<evidence type="ECO:0000256" key="1">
    <source>
        <dbReference type="ARBA" id="ARBA00005791"/>
    </source>
</evidence>
<protein>
    <submittedName>
        <fullName evidence="4">Thioredoxin</fullName>
    </submittedName>
</protein>
<dbReference type="Gene3D" id="3.40.30.10">
    <property type="entry name" value="Glutaredoxin"/>
    <property type="match status" value="1"/>
</dbReference>
<evidence type="ECO:0000313" key="5">
    <source>
        <dbReference type="Proteomes" id="UP000199283"/>
    </source>
</evidence>
<keyword evidence="2" id="KW-1133">Transmembrane helix</keyword>
<reference evidence="4 5" key="1">
    <citation type="submission" date="2016-10" db="EMBL/GenBank/DDBJ databases">
        <authorList>
            <person name="de Groot N.N."/>
        </authorList>
    </citation>
    <scope>NUCLEOTIDE SEQUENCE [LARGE SCALE GENOMIC DNA]</scope>
    <source>
        <strain evidence="4 5">DSM 14858</strain>
    </source>
</reference>
<dbReference type="Pfam" id="PF13462">
    <property type="entry name" value="Thioredoxin_4"/>
    <property type="match status" value="1"/>
</dbReference>
<gene>
    <name evidence="4" type="ORF">SAMN04488526_0328</name>
</gene>
<comment type="similarity">
    <text evidence="1">Belongs to the thioredoxin family. DsbA subfamily.</text>
</comment>
<name>A0A1H7G6W2_9RHOB</name>
<dbReference type="InterPro" id="IPR012336">
    <property type="entry name" value="Thioredoxin-like_fold"/>
</dbReference>
<dbReference type="Proteomes" id="UP000199283">
    <property type="component" value="Unassembled WGS sequence"/>
</dbReference>